<dbReference type="EMBL" id="FP929052">
    <property type="protein sequence ID" value="CBL16761.1"/>
    <property type="molecule type" value="Genomic_DNA"/>
</dbReference>
<evidence type="ECO:0000313" key="3">
    <source>
        <dbReference type="Proteomes" id="UP000007054"/>
    </source>
</evidence>
<feature type="transmembrane region" description="Helical" evidence="1">
    <location>
        <begin position="161"/>
        <end position="181"/>
    </location>
</feature>
<dbReference type="GeneID" id="83155358"/>
<proteinExistence type="predicted"/>
<feature type="transmembrane region" description="Helical" evidence="1">
    <location>
        <begin position="17"/>
        <end position="39"/>
    </location>
</feature>
<feature type="transmembrane region" description="Helical" evidence="1">
    <location>
        <begin position="119"/>
        <end position="141"/>
    </location>
</feature>
<keyword evidence="1" id="KW-1133">Transmembrane helix</keyword>
<keyword evidence="1" id="KW-0812">Transmembrane</keyword>
<feature type="transmembrane region" description="Helical" evidence="1">
    <location>
        <begin position="71"/>
        <end position="92"/>
    </location>
</feature>
<dbReference type="STRING" id="213810.RUM_05410"/>
<sequence length="267" mass="30044">MLNLTKLYLYRMLRTKVAWVCMIILVGLTAFTLSVNYMIDKMTDSMAMDGDTSVVMEEEQPETETSILDEYLGVVQNGFPMMIFGIFTAIFYNSDEKHGYVKNIVTQYNNRSSVLLPRILSLGIYVLAVSLVNFLVVAILFKCFYPDTGLGLQGTTLGYMGMHFLLLLTFLFIVQFITAFARGTALAVTYSVCASMNMAALAAMPLNFLARKFLHVQNPNVTKYFLDTYLFSIRSAEHTWSLLVLFVCYAGVAAALACLLLNKRDMR</sequence>
<name>D4LAW6_RUMC1</name>
<dbReference type="OrthoDB" id="1862600at2"/>
<evidence type="ECO:0000256" key="1">
    <source>
        <dbReference type="SAM" id="Phobius"/>
    </source>
</evidence>
<evidence type="ECO:0008006" key="4">
    <source>
        <dbReference type="Google" id="ProtNLM"/>
    </source>
</evidence>
<dbReference type="HOGENOM" id="CLU_1041640_0_0_9"/>
<feature type="transmembrane region" description="Helical" evidence="1">
    <location>
        <begin position="240"/>
        <end position="261"/>
    </location>
</feature>
<dbReference type="BioCyc" id="RCHA213810:RUM_RS02610-MONOMER"/>
<keyword evidence="3" id="KW-1185">Reference proteome</keyword>
<evidence type="ECO:0000313" key="2">
    <source>
        <dbReference type="EMBL" id="CBL16761.1"/>
    </source>
</evidence>
<dbReference type="AlphaFoldDB" id="D4LAW6"/>
<dbReference type="RefSeq" id="WP_015557668.1">
    <property type="nucleotide sequence ID" value="NC_021039.1"/>
</dbReference>
<dbReference type="PATRIC" id="fig|213810.4.peg.447"/>
<dbReference type="Proteomes" id="UP000007054">
    <property type="component" value="Chromosome"/>
</dbReference>
<dbReference type="PANTHER" id="PTHR37305">
    <property type="entry name" value="INTEGRAL MEMBRANE PROTEIN-RELATED"/>
    <property type="match status" value="1"/>
</dbReference>
<accession>D4LAW6</accession>
<dbReference type="PANTHER" id="PTHR37305:SF1">
    <property type="entry name" value="MEMBRANE PROTEIN"/>
    <property type="match status" value="1"/>
</dbReference>
<feature type="transmembrane region" description="Helical" evidence="1">
    <location>
        <begin position="188"/>
        <end position="210"/>
    </location>
</feature>
<reference evidence="2" key="1">
    <citation type="submission" date="2010-03" db="EMBL/GenBank/DDBJ databases">
        <title>The genome sequence of Ruminococcus sp. 18P13.</title>
        <authorList>
            <consortium name="metaHIT consortium -- http://www.metahit.eu/"/>
            <person name="Pajon A."/>
            <person name="Turner K."/>
            <person name="Parkhill J."/>
            <person name="Bernalier A."/>
        </authorList>
    </citation>
    <scope>NUCLEOTIDE SEQUENCE [LARGE SCALE GENOMIC DNA]</scope>
    <source>
        <strain evidence="2">Type strain: 18P13</strain>
    </source>
</reference>
<keyword evidence="1" id="KW-0472">Membrane</keyword>
<dbReference type="KEGG" id="rch:RUM_05410"/>
<gene>
    <name evidence="2" type="ordered locus">RUM_05410</name>
</gene>
<protein>
    <recommendedName>
        <fullName evidence="4">ABC-2 family transporter protein</fullName>
    </recommendedName>
</protein>
<reference evidence="2" key="2">
    <citation type="submission" date="2010-03" db="EMBL/GenBank/DDBJ databases">
        <authorList>
            <person name="Pajon A."/>
        </authorList>
    </citation>
    <scope>NUCLEOTIDE SEQUENCE</scope>
    <source>
        <strain evidence="2">Type strain: 18P13</strain>
    </source>
</reference>
<organism evidence="2 3">
    <name type="scientific">Ruminococcus champanellensis (strain DSM 18848 / JCM 17042 / KCTC 15320 / 18P13)</name>
    <dbReference type="NCBI Taxonomy" id="213810"/>
    <lineage>
        <taxon>Bacteria</taxon>
        <taxon>Bacillati</taxon>
        <taxon>Bacillota</taxon>
        <taxon>Clostridia</taxon>
        <taxon>Eubacteriales</taxon>
        <taxon>Oscillospiraceae</taxon>
        <taxon>Ruminococcus</taxon>
    </lineage>
</organism>